<dbReference type="EMBL" id="CM001475">
    <property type="protein sequence ID" value="EIC29986.1"/>
    <property type="molecule type" value="Genomic_DNA"/>
</dbReference>
<evidence type="ECO:0000259" key="1">
    <source>
        <dbReference type="Pfam" id="PF13612"/>
    </source>
</evidence>
<sequence length="292" mass="33163">MDSLTELFCLIDDFCQVFEPAWKRQLLASGAKRRQRPSTLSLAELMTLVILFHQLRFRQFKSFYLGYVCRHLRAEFPNLPSYQRCVELLPRCAAPLAALFHQVKGECDGISLADATALAVCDNRRISRHKVFKGVAQRGKTSMGWFYGFKLHAIINSKGELIRLKLTAGNVDDRKPMPELCQGLFGQLFADKGYLSKALTETLARQGIHLITPLKKNMKPVPRAEFEKAILRRRALIETVFDELKNLCQIEHTRHRSAANFVVNLMAGIMAYCLSDNKPSLSLIRVNLLPQA</sequence>
<name>H8GG62_METAL</name>
<dbReference type="HOGENOM" id="CLU_073308_1_0_6"/>
<reference evidence="2 3" key="1">
    <citation type="journal article" date="2013" name="Genome Announc.">
        <title>Genome Sequence of the Obligate Gammaproteobacterial Methanotroph Methylomicrobium album Strain BG8.</title>
        <authorList>
            <person name="Kits K.D."/>
            <person name="Kalyuzhnaya M.G."/>
            <person name="Klotz M.G."/>
            <person name="Jetten M.S."/>
            <person name="Op den Camp H.J."/>
            <person name="Vuilleumier S."/>
            <person name="Bringel F."/>
            <person name="Dispirito A.A."/>
            <person name="Murrell J.C."/>
            <person name="Bruce D."/>
            <person name="Cheng J.F."/>
            <person name="Copeland A."/>
            <person name="Goodwin L."/>
            <person name="Hauser L."/>
            <person name="Lajus A."/>
            <person name="Land M.L."/>
            <person name="Lapidus A."/>
            <person name="Lucas S."/>
            <person name="Medigue C."/>
            <person name="Pitluck S."/>
            <person name="Woyke T."/>
            <person name="Zeytun A."/>
            <person name="Stein L.Y."/>
        </authorList>
    </citation>
    <scope>NUCLEOTIDE SEQUENCE [LARGE SCALE GENOMIC DNA]</scope>
    <source>
        <strain evidence="2 3">BG8</strain>
    </source>
</reference>
<keyword evidence="3" id="KW-1185">Reference proteome</keyword>
<evidence type="ECO:0000313" key="2">
    <source>
        <dbReference type="EMBL" id="EIC29986.1"/>
    </source>
</evidence>
<proteinExistence type="predicted"/>
<dbReference type="Pfam" id="PF13612">
    <property type="entry name" value="DDE_Tnp_1_3"/>
    <property type="match status" value="1"/>
</dbReference>
<dbReference type="RefSeq" id="WP_005372287.1">
    <property type="nucleotide sequence ID" value="NZ_CM001475.1"/>
</dbReference>
<organism evidence="2 3">
    <name type="scientific">Methylomicrobium album BG8</name>
    <dbReference type="NCBI Taxonomy" id="686340"/>
    <lineage>
        <taxon>Bacteria</taxon>
        <taxon>Pseudomonadati</taxon>
        <taxon>Pseudomonadota</taxon>
        <taxon>Gammaproteobacteria</taxon>
        <taxon>Methylococcales</taxon>
        <taxon>Methylococcaceae</taxon>
        <taxon>Methylomicrobium</taxon>
    </lineage>
</organism>
<dbReference type="InterPro" id="IPR012337">
    <property type="entry name" value="RNaseH-like_sf"/>
</dbReference>
<gene>
    <name evidence="2" type="ORF">Metal_2242</name>
</gene>
<dbReference type="NCBIfam" id="NF033520">
    <property type="entry name" value="transpos_IS982"/>
    <property type="match status" value="1"/>
</dbReference>
<dbReference type="AlphaFoldDB" id="H8GG62"/>
<feature type="domain" description="Transposase DDE" evidence="1">
    <location>
        <begin position="104"/>
        <end position="257"/>
    </location>
</feature>
<dbReference type="Proteomes" id="UP000005090">
    <property type="component" value="Chromosome"/>
</dbReference>
<protein>
    <submittedName>
        <fullName evidence="2">Transposase family protein</fullName>
    </submittedName>
</protein>
<evidence type="ECO:0000313" key="3">
    <source>
        <dbReference type="Proteomes" id="UP000005090"/>
    </source>
</evidence>
<accession>H8GG62</accession>
<dbReference type="SUPFAM" id="SSF53098">
    <property type="entry name" value="Ribonuclease H-like"/>
    <property type="match status" value="1"/>
</dbReference>
<dbReference type="InterPro" id="IPR025668">
    <property type="entry name" value="Tnp_DDE_dom"/>
</dbReference>
<dbReference type="eggNOG" id="COG3039">
    <property type="taxonomic scope" value="Bacteria"/>
</dbReference>